<evidence type="ECO:0000313" key="2">
    <source>
        <dbReference type="Proteomes" id="UP000249396"/>
    </source>
</evidence>
<gene>
    <name evidence="1" type="primary">cas7c</name>
    <name evidence="1" type="ORF">DM484_03555</name>
</gene>
<dbReference type="InterPro" id="IPR013418">
    <property type="entry name" value="CRISPR-assoc_prot_Cas7/Csd2"/>
</dbReference>
<proteinExistence type="predicted"/>
<accession>A0A2W4RWZ3</accession>
<organism evidence="1 2">
    <name type="scientific">Candidatus Methylumidiphilus alinenensis</name>
    <dbReference type="NCBI Taxonomy" id="2202197"/>
    <lineage>
        <taxon>Bacteria</taxon>
        <taxon>Pseudomonadati</taxon>
        <taxon>Pseudomonadota</taxon>
        <taxon>Gammaproteobacteria</taxon>
        <taxon>Methylococcales</taxon>
        <taxon>Candidatus Methylumidiphilus</taxon>
    </lineage>
</organism>
<evidence type="ECO:0000313" key="1">
    <source>
        <dbReference type="EMBL" id="PZN83938.1"/>
    </source>
</evidence>
<sequence length="378" mass="42136">MSQPIQNRYDFVLLFEVKDGNPNGDPDAGNLPRLDAETGDGLVTDVCIKRKIRNFVGLTKGLQEPYDIYIKEKAVLGRAHFEAFDKLNIKLGEVASYPVPKEIVENVEELDLPDGMETVSAEDGATLLKVSAILDKKEAQLWLKDAELAKPIKDFLTKILKEVKTRKPNQQETEKGREQMCKTFYDIRAFGAVLSLKTAPNCGQVRGPVQLTFARSVSPIIALEHSITRMAVATEAESEKQGGDNRTMGRKHTVPYGLYRAHGFISAHLAQQTGFSEDDLKLLWQALAQMFDHDRSAARGEMATRGLYVFKHVGTDSDENQRKQQAMLGCAPAHKLFDLVKVERNDKTIPSRSFADYTVPPIVGLEDFPGVELLNFSV</sequence>
<dbReference type="InterPro" id="IPR006482">
    <property type="entry name" value="Cas7_Csh2/Csh2"/>
</dbReference>
<dbReference type="GO" id="GO:0043571">
    <property type="term" value="P:maintenance of CRISPR repeat elements"/>
    <property type="evidence" value="ECO:0007669"/>
    <property type="project" value="InterPro"/>
</dbReference>
<dbReference type="EMBL" id="QJPH01000171">
    <property type="protein sequence ID" value="PZN83938.1"/>
    <property type="molecule type" value="Genomic_DNA"/>
</dbReference>
<comment type="caution">
    <text evidence="1">The sequence shown here is derived from an EMBL/GenBank/DDBJ whole genome shotgun (WGS) entry which is preliminary data.</text>
</comment>
<dbReference type="Proteomes" id="UP000249396">
    <property type="component" value="Unassembled WGS sequence"/>
</dbReference>
<dbReference type="NCBIfam" id="TIGR02589">
    <property type="entry name" value="cas_Csd2"/>
    <property type="match status" value="1"/>
</dbReference>
<dbReference type="NCBIfam" id="TIGR01595">
    <property type="entry name" value="cas_CT1132"/>
    <property type="match status" value="1"/>
</dbReference>
<dbReference type="AlphaFoldDB" id="A0A2W4RWZ3"/>
<name>A0A2W4RWZ3_9GAMM</name>
<reference evidence="1 2" key="1">
    <citation type="journal article" date="2018" name="Aquat. Microb. Ecol.">
        <title>Gammaproteobacterial methanotrophs dominate.</title>
        <authorList>
            <person name="Rissanen A.J."/>
            <person name="Saarenheimo J."/>
            <person name="Tiirola M."/>
            <person name="Peura S."/>
            <person name="Aalto S.L."/>
            <person name="Karvinen A."/>
            <person name="Nykanen H."/>
        </authorList>
    </citation>
    <scope>NUCLEOTIDE SEQUENCE [LARGE SCALE GENOMIC DNA]</scope>
    <source>
        <strain evidence="1">AMbin10</strain>
    </source>
</reference>
<dbReference type="Pfam" id="PF05107">
    <property type="entry name" value="Cas_Cas7"/>
    <property type="match status" value="1"/>
</dbReference>
<protein>
    <submittedName>
        <fullName evidence="1">Type I-C CRISPR-associated protein Cas7/Csd2</fullName>
    </submittedName>
</protein>